<evidence type="ECO:0008006" key="3">
    <source>
        <dbReference type="Google" id="ProtNLM"/>
    </source>
</evidence>
<dbReference type="RefSeq" id="WP_345722083.1">
    <property type="nucleotide sequence ID" value="NZ_BAABRU010000007.1"/>
</dbReference>
<dbReference type="EMBL" id="BAABRU010000007">
    <property type="protein sequence ID" value="GAA5528470.1"/>
    <property type="molecule type" value="Genomic_DNA"/>
</dbReference>
<dbReference type="SUPFAM" id="SSF110296">
    <property type="entry name" value="Oligoxyloglucan reducing end-specific cellobiohydrolase"/>
    <property type="match status" value="1"/>
</dbReference>
<name>A0ABP9WZ61_9CHLR</name>
<evidence type="ECO:0000313" key="2">
    <source>
        <dbReference type="Proteomes" id="UP001428290"/>
    </source>
</evidence>
<proteinExistence type="predicted"/>
<dbReference type="Gene3D" id="2.130.10.10">
    <property type="entry name" value="YVTN repeat-like/Quinoprotein amine dehydrogenase"/>
    <property type="match status" value="1"/>
</dbReference>
<evidence type="ECO:0000313" key="1">
    <source>
        <dbReference type="EMBL" id="GAA5528470.1"/>
    </source>
</evidence>
<dbReference type="InterPro" id="IPR015943">
    <property type="entry name" value="WD40/YVTN_repeat-like_dom_sf"/>
</dbReference>
<organism evidence="1 2">
    <name type="scientific">Herpetosiphon gulosus</name>
    <dbReference type="NCBI Taxonomy" id="1973496"/>
    <lineage>
        <taxon>Bacteria</taxon>
        <taxon>Bacillati</taxon>
        <taxon>Chloroflexota</taxon>
        <taxon>Chloroflexia</taxon>
        <taxon>Herpetosiphonales</taxon>
        <taxon>Herpetosiphonaceae</taxon>
        <taxon>Herpetosiphon</taxon>
    </lineage>
</organism>
<accession>A0ABP9WZ61</accession>
<reference evidence="1 2" key="1">
    <citation type="submission" date="2024-02" db="EMBL/GenBank/DDBJ databases">
        <title>Herpetosiphon gulosus NBRC 112829.</title>
        <authorList>
            <person name="Ichikawa N."/>
            <person name="Katano-Makiyama Y."/>
            <person name="Hidaka K."/>
        </authorList>
    </citation>
    <scope>NUCLEOTIDE SEQUENCE [LARGE SCALE GENOMIC DNA]</scope>
    <source>
        <strain evidence="1 2">NBRC 112829</strain>
    </source>
</reference>
<comment type="caution">
    <text evidence="1">The sequence shown here is derived from an EMBL/GenBank/DDBJ whole genome shotgun (WGS) entry which is preliminary data.</text>
</comment>
<sequence>MAQAQLLYIGTEQGVVLLSNPGRIDRWISVGIELADQAIAAVSCQADAPMQATVWSSNQAWQTKDGGQSWQALEPAPSLITPSQSIELSGQPPATIRIANDPNQLERSSDGESWQSLALGQLGEWSCLISVAYQIDSIYAATKAGQVWVSSDRGRTWALLKQQLTPITSLAIGRVIS</sequence>
<keyword evidence="2" id="KW-1185">Reference proteome</keyword>
<dbReference type="Proteomes" id="UP001428290">
    <property type="component" value="Unassembled WGS sequence"/>
</dbReference>
<gene>
    <name evidence="1" type="ORF">Hgul01_02271</name>
</gene>
<protein>
    <recommendedName>
        <fullName evidence="3">Photosynthesis system II assembly factor Ycf48/Hcf136-like domain-containing protein</fullName>
    </recommendedName>
</protein>